<dbReference type="Pfam" id="PF18412">
    <property type="entry name" value="Wza_C"/>
    <property type="match status" value="1"/>
</dbReference>
<keyword evidence="2" id="KW-0813">Transport</keyword>
<protein>
    <submittedName>
        <fullName evidence="2">Sugar transporter</fullName>
    </submittedName>
</protein>
<dbReference type="Gene3D" id="3.10.560.10">
    <property type="entry name" value="Outer membrane lipoprotein wza domain like"/>
    <property type="match status" value="1"/>
</dbReference>
<organism evidence="2 3">
    <name type="scientific">Vibrio parahaemolyticus</name>
    <dbReference type="NCBI Taxonomy" id="670"/>
    <lineage>
        <taxon>Bacteria</taxon>
        <taxon>Pseudomonadati</taxon>
        <taxon>Pseudomonadota</taxon>
        <taxon>Gammaproteobacteria</taxon>
        <taxon>Vibrionales</taxon>
        <taxon>Vibrionaceae</taxon>
        <taxon>Vibrio</taxon>
    </lineage>
</organism>
<keyword evidence="2" id="KW-0762">Sugar transport</keyword>
<dbReference type="EMBL" id="JABCLB010000308">
    <property type="protein sequence ID" value="NMU81742.1"/>
    <property type="molecule type" value="Genomic_DNA"/>
</dbReference>
<proteinExistence type="predicted"/>
<feature type="domain" description="Outer-membrane lipoprotein Wza C-terminal" evidence="1">
    <location>
        <begin position="36"/>
        <end position="65"/>
    </location>
</feature>
<dbReference type="Gene3D" id="1.20.5.70">
    <property type="match status" value="1"/>
</dbReference>
<reference evidence="2 3" key="1">
    <citation type="submission" date="2020-04" db="EMBL/GenBank/DDBJ databases">
        <title>Whole-genome sequencing of Vibrio spp. from China reveals different genetic environments of blaCTX-M-14 among diverse lineages.</title>
        <authorList>
            <person name="Zheng Z."/>
            <person name="Ye L."/>
            <person name="Chen S."/>
        </authorList>
    </citation>
    <scope>NUCLEOTIDE SEQUENCE [LARGE SCALE GENOMIC DNA]</scope>
    <source>
        <strain evidence="2 3">Vb0551</strain>
    </source>
</reference>
<feature type="non-terminal residue" evidence="2">
    <location>
        <position position="1"/>
    </location>
</feature>
<comment type="caution">
    <text evidence="2">The sequence shown here is derived from an EMBL/GenBank/DDBJ whole genome shotgun (WGS) entry which is preliminary data.</text>
</comment>
<evidence type="ECO:0000259" key="1">
    <source>
        <dbReference type="Pfam" id="PF18412"/>
    </source>
</evidence>
<accession>A0A7Y0XAY4</accession>
<sequence length="69" mass="7549">GSLGDIYQLDVSDAAALVIGTEFALKPYDIVYVTAAPISRWNRVIAQLVPTISGFNELTEGVLRVRTWP</sequence>
<name>A0A7Y0XAY4_VIBPH</name>
<dbReference type="Proteomes" id="UP000518904">
    <property type="component" value="Unassembled WGS sequence"/>
</dbReference>
<evidence type="ECO:0000313" key="2">
    <source>
        <dbReference type="EMBL" id="NMU81742.1"/>
    </source>
</evidence>
<dbReference type="InterPro" id="IPR040716">
    <property type="entry name" value="Wza_C"/>
</dbReference>
<evidence type="ECO:0000313" key="3">
    <source>
        <dbReference type="Proteomes" id="UP000518904"/>
    </source>
</evidence>
<dbReference type="AlphaFoldDB" id="A0A7Y0XAY4"/>
<gene>
    <name evidence="2" type="ORF">HKB16_02490</name>
</gene>